<reference evidence="1" key="1">
    <citation type="journal article" date="2015" name="Nature">
        <title>Complex archaea that bridge the gap between prokaryotes and eukaryotes.</title>
        <authorList>
            <person name="Spang A."/>
            <person name="Saw J.H."/>
            <person name="Jorgensen S.L."/>
            <person name="Zaremba-Niedzwiedzka K."/>
            <person name="Martijn J."/>
            <person name="Lind A.E."/>
            <person name="van Eijk R."/>
            <person name="Schleper C."/>
            <person name="Guy L."/>
            <person name="Ettema T.J."/>
        </authorList>
    </citation>
    <scope>NUCLEOTIDE SEQUENCE</scope>
</reference>
<gene>
    <name evidence="1" type="ORF">LCGC14_3046990</name>
</gene>
<evidence type="ECO:0000313" key="1">
    <source>
        <dbReference type="EMBL" id="KKK58186.1"/>
    </source>
</evidence>
<comment type="caution">
    <text evidence="1">The sequence shown here is derived from an EMBL/GenBank/DDBJ whole genome shotgun (WGS) entry which is preliminary data.</text>
</comment>
<protein>
    <submittedName>
        <fullName evidence="1">Uncharacterized protein</fullName>
    </submittedName>
</protein>
<accession>A0A0F8ZDR7</accession>
<dbReference type="AlphaFoldDB" id="A0A0F8ZDR7"/>
<dbReference type="EMBL" id="LAZR01064106">
    <property type="protein sequence ID" value="KKK58186.1"/>
    <property type="molecule type" value="Genomic_DNA"/>
</dbReference>
<proteinExistence type="predicted"/>
<sequence length="67" mass="7615">MKYNIGDTVKIRVCDFNGLIISAKVDGTMPIYEVTYPDQHGLPTSKAFWEIELEDVYDGKWGFGRGK</sequence>
<name>A0A0F8ZDR7_9ZZZZ</name>
<organism evidence="1">
    <name type="scientific">marine sediment metagenome</name>
    <dbReference type="NCBI Taxonomy" id="412755"/>
    <lineage>
        <taxon>unclassified sequences</taxon>
        <taxon>metagenomes</taxon>
        <taxon>ecological metagenomes</taxon>
    </lineage>
</organism>